<dbReference type="EMBL" id="AWFF01000002">
    <property type="protein sequence ID" value="KCZ57047.1"/>
    <property type="molecule type" value="Genomic_DNA"/>
</dbReference>
<dbReference type="STRING" id="1280946.HY29_07835"/>
<sequence length="103" mass="11152">MPDASTSCPDVTDVSAWVNRMPGPDDRPAKLHVLVRVSDDQSWMLSPVVSDEADILRLSLSPGGPSVPGTAAYQQKSAPMPERIKIECHGETVAFIEEIMTAF</sequence>
<dbReference type="OrthoDB" id="7620622at2"/>
<dbReference type="RefSeq" id="WP_034790973.1">
    <property type="nucleotide sequence ID" value="NZ_AWFF01000002.1"/>
</dbReference>
<keyword evidence="2" id="KW-1185">Reference proteome</keyword>
<evidence type="ECO:0000313" key="2">
    <source>
        <dbReference type="Proteomes" id="UP000027037"/>
    </source>
</evidence>
<reference evidence="1 2" key="1">
    <citation type="journal article" date="2014" name="Antonie Van Leeuwenhoek">
        <title>Hyphomonas beringensis sp. nov. and Hyphomonas chukchiensis sp. nov., isolated from surface seawater of the Bering Sea and Chukchi Sea.</title>
        <authorList>
            <person name="Li C."/>
            <person name="Lai Q."/>
            <person name="Li G."/>
            <person name="Dong C."/>
            <person name="Wang J."/>
            <person name="Liao Y."/>
            <person name="Shao Z."/>
        </authorList>
    </citation>
    <scope>NUCLEOTIDE SEQUENCE [LARGE SCALE GENOMIC DNA]</scope>
    <source>
        <strain evidence="1 2">25B14_1</strain>
    </source>
</reference>
<proteinExistence type="predicted"/>
<dbReference type="PATRIC" id="fig|1280946.3.peg.361"/>
<name>A0A062UFF2_9PROT</name>
<dbReference type="AlphaFoldDB" id="A0A062UFF2"/>
<accession>A0A062UFF2</accession>
<protein>
    <submittedName>
        <fullName evidence="1">Uncharacterized protein</fullName>
    </submittedName>
</protein>
<evidence type="ECO:0000313" key="1">
    <source>
        <dbReference type="EMBL" id="KCZ57047.1"/>
    </source>
</evidence>
<dbReference type="Proteomes" id="UP000027037">
    <property type="component" value="Unassembled WGS sequence"/>
</dbReference>
<organism evidence="1 2">
    <name type="scientific">Hyphomonas beringensis</name>
    <dbReference type="NCBI Taxonomy" id="1280946"/>
    <lineage>
        <taxon>Bacteria</taxon>
        <taxon>Pseudomonadati</taxon>
        <taxon>Pseudomonadota</taxon>
        <taxon>Alphaproteobacteria</taxon>
        <taxon>Hyphomonadales</taxon>
        <taxon>Hyphomonadaceae</taxon>
        <taxon>Hyphomonas</taxon>
    </lineage>
</organism>
<gene>
    <name evidence="1" type="ORF">HY29_07835</name>
</gene>
<comment type="caution">
    <text evidence="1">The sequence shown here is derived from an EMBL/GenBank/DDBJ whole genome shotgun (WGS) entry which is preliminary data.</text>
</comment>